<dbReference type="InterPro" id="IPR003960">
    <property type="entry name" value="ATPase_AAA_CS"/>
</dbReference>
<dbReference type="InterPro" id="IPR041569">
    <property type="entry name" value="AAA_lid_3"/>
</dbReference>
<dbReference type="Pfam" id="PF00004">
    <property type="entry name" value="AAA"/>
    <property type="match status" value="1"/>
</dbReference>
<proteinExistence type="predicted"/>
<accession>T1BKG3</accession>
<name>T1BKG3_9ZZZZ</name>
<dbReference type="PANTHER" id="PTHR23074:SF83">
    <property type="entry name" value="VACUOLAR PROTEIN SORTING-ASSOCIATED PROTEIN 4A"/>
    <property type="match status" value="1"/>
</dbReference>
<evidence type="ECO:0000313" key="3">
    <source>
        <dbReference type="EMBL" id="EQD68988.1"/>
    </source>
</evidence>
<evidence type="ECO:0000259" key="1">
    <source>
        <dbReference type="Pfam" id="PF00004"/>
    </source>
</evidence>
<dbReference type="EMBL" id="AUZX01005113">
    <property type="protein sequence ID" value="EQD68988.1"/>
    <property type="molecule type" value="Genomic_DNA"/>
</dbReference>
<dbReference type="InterPro" id="IPR050304">
    <property type="entry name" value="MT-severing_AAA_ATPase"/>
</dbReference>
<dbReference type="Gene3D" id="3.40.50.300">
    <property type="entry name" value="P-loop containing nucleotide triphosphate hydrolases"/>
    <property type="match status" value="1"/>
</dbReference>
<comment type="caution">
    <text evidence="3">The sequence shown here is derived from an EMBL/GenBank/DDBJ whole genome shotgun (WGS) entry which is preliminary data.</text>
</comment>
<feature type="non-terminal residue" evidence="3">
    <location>
        <position position="155"/>
    </location>
</feature>
<dbReference type="InterPro" id="IPR027417">
    <property type="entry name" value="P-loop_NTPase"/>
</dbReference>
<sequence length="155" mass="17664">MRLNLFFKDRESSQSGNTTGVIQEFLRQLDGFSGEGFVLVIAATNQPWILDKAILSRFEKRIFVSLPDDETRKKILEIHTIKKGYKVEVSISEISNRTDGFSGRDLSYLCNEAIRSMLRRANAGLIEKIEGNNGEGMKMEKYKISEITKTDFDFA</sequence>
<dbReference type="SUPFAM" id="SSF52540">
    <property type="entry name" value="P-loop containing nucleoside triphosphate hydrolases"/>
    <property type="match status" value="1"/>
</dbReference>
<evidence type="ECO:0000259" key="2">
    <source>
        <dbReference type="Pfam" id="PF17862"/>
    </source>
</evidence>
<dbReference type="Gene3D" id="1.10.8.60">
    <property type="match status" value="1"/>
</dbReference>
<organism evidence="3">
    <name type="scientific">mine drainage metagenome</name>
    <dbReference type="NCBI Taxonomy" id="410659"/>
    <lineage>
        <taxon>unclassified sequences</taxon>
        <taxon>metagenomes</taxon>
        <taxon>ecological metagenomes</taxon>
    </lineage>
</organism>
<protein>
    <submittedName>
        <fullName evidence="3">ATPase, AAA-type, core domain protein</fullName>
    </submittedName>
</protein>
<dbReference type="Pfam" id="PF17862">
    <property type="entry name" value="AAA_lid_3"/>
    <property type="match status" value="1"/>
</dbReference>
<feature type="domain" description="ATPase AAA-type core" evidence="1">
    <location>
        <begin position="6"/>
        <end position="65"/>
    </location>
</feature>
<dbReference type="GO" id="GO:0016887">
    <property type="term" value="F:ATP hydrolysis activity"/>
    <property type="evidence" value="ECO:0007669"/>
    <property type="project" value="InterPro"/>
</dbReference>
<dbReference type="PANTHER" id="PTHR23074">
    <property type="entry name" value="AAA DOMAIN-CONTAINING"/>
    <property type="match status" value="1"/>
</dbReference>
<dbReference type="GO" id="GO:0005524">
    <property type="term" value="F:ATP binding"/>
    <property type="evidence" value="ECO:0007669"/>
    <property type="project" value="InterPro"/>
</dbReference>
<gene>
    <name evidence="3" type="ORF">B1A_07073</name>
</gene>
<feature type="domain" description="AAA ATPase AAA+ lid" evidence="2">
    <location>
        <begin position="89"/>
        <end position="122"/>
    </location>
</feature>
<dbReference type="PROSITE" id="PS00674">
    <property type="entry name" value="AAA"/>
    <property type="match status" value="1"/>
</dbReference>
<reference evidence="3" key="1">
    <citation type="submission" date="2013-08" db="EMBL/GenBank/DDBJ databases">
        <authorList>
            <person name="Mendez C."/>
            <person name="Richter M."/>
            <person name="Ferrer M."/>
            <person name="Sanchez J."/>
        </authorList>
    </citation>
    <scope>NUCLEOTIDE SEQUENCE</scope>
</reference>
<dbReference type="InterPro" id="IPR003959">
    <property type="entry name" value="ATPase_AAA_core"/>
</dbReference>
<dbReference type="AlphaFoldDB" id="T1BKG3"/>
<reference evidence="3" key="2">
    <citation type="journal article" date="2014" name="ISME J.">
        <title>Microbial stratification in low pH oxic and suboxic macroscopic growths along an acid mine drainage.</title>
        <authorList>
            <person name="Mendez-Garcia C."/>
            <person name="Mesa V."/>
            <person name="Sprenger R.R."/>
            <person name="Richter M."/>
            <person name="Diez M.S."/>
            <person name="Solano J."/>
            <person name="Bargiela R."/>
            <person name="Golyshina O.V."/>
            <person name="Manteca A."/>
            <person name="Ramos J.L."/>
            <person name="Gallego J.R."/>
            <person name="Llorente I."/>
            <person name="Martins Dos Santos V.A."/>
            <person name="Jensen O.N."/>
            <person name="Pelaez A.I."/>
            <person name="Sanchez J."/>
            <person name="Ferrer M."/>
        </authorList>
    </citation>
    <scope>NUCLEOTIDE SEQUENCE</scope>
</reference>